<comment type="function">
    <text evidence="1 7">Ferredoxins are iron-sulfur proteins that transfer electrons in a wide variety of metabolic reactions.</text>
</comment>
<dbReference type="EMBL" id="JAPHEH010000001">
    <property type="protein sequence ID" value="MDG4474643.1"/>
    <property type="molecule type" value="Genomic_DNA"/>
</dbReference>
<organism evidence="9 10">
    <name type="scientific">Thiovibrio frasassiensis</name>
    <dbReference type="NCBI Taxonomy" id="2984131"/>
    <lineage>
        <taxon>Bacteria</taxon>
        <taxon>Pseudomonadati</taxon>
        <taxon>Thermodesulfobacteriota</taxon>
        <taxon>Desulfobulbia</taxon>
        <taxon>Desulfobulbales</taxon>
        <taxon>Thiovibrionaceae</taxon>
        <taxon>Thiovibrio</taxon>
    </lineage>
</organism>
<keyword evidence="6 7" id="KW-0411">Iron-sulfur</keyword>
<dbReference type="InterPro" id="IPR001080">
    <property type="entry name" value="3Fe4S_ferredoxin"/>
</dbReference>
<dbReference type="PROSITE" id="PS51379">
    <property type="entry name" value="4FE4S_FER_2"/>
    <property type="match status" value="1"/>
</dbReference>
<sequence>MAAPTVDQDLCIGCGVCAELCPAVFELRDDKSWVIGPDQCHTCDCEEAVVSCPVSAIEIR</sequence>
<dbReference type="InterPro" id="IPR017896">
    <property type="entry name" value="4Fe4S_Fe-S-bd"/>
</dbReference>
<feature type="domain" description="4Fe-4S ferredoxin-type" evidence="8">
    <location>
        <begin position="2"/>
        <end position="30"/>
    </location>
</feature>
<dbReference type="Proteomes" id="UP001154240">
    <property type="component" value="Unassembled WGS sequence"/>
</dbReference>
<dbReference type="InterPro" id="IPR017900">
    <property type="entry name" value="4Fe4S_Fe_S_CS"/>
</dbReference>
<keyword evidence="4 7" id="KW-0249">Electron transport</keyword>
<evidence type="ECO:0000313" key="9">
    <source>
        <dbReference type="EMBL" id="MDG4474643.1"/>
    </source>
</evidence>
<dbReference type="PANTHER" id="PTHR36923">
    <property type="entry name" value="FERREDOXIN"/>
    <property type="match status" value="1"/>
</dbReference>
<dbReference type="PANTHER" id="PTHR36923:SF3">
    <property type="entry name" value="FERREDOXIN"/>
    <property type="match status" value="1"/>
</dbReference>
<reference evidence="9" key="2">
    <citation type="submission" date="2022-10" db="EMBL/GenBank/DDBJ databases">
        <authorList>
            <person name="Aronson H.S."/>
        </authorList>
    </citation>
    <scope>NUCLEOTIDE SEQUENCE</scope>
    <source>
        <strain evidence="9">RS19-109</strain>
    </source>
</reference>
<dbReference type="RefSeq" id="WP_307631624.1">
    <property type="nucleotide sequence ID" value="NZ_JAPHEH010000001.1"/>
</dbReference>
<name>A0A9X4MFP0_9BACT</name>
<dbReference type="Pfam" id="PF13370">
    <property type="entry name" value="Fer4_13"/>
    <property type="match status" value="1"/>
</dbReference>
<accession>A0A9X4MFP0</accession>
<evidence type="ECO:0000256" key="6">
    <source>
        <dbReference type="ARBA" id="ARBA00023014"/>
    </source>
</evidence>
<evidence type="ECO:0000256" key="2">
    <source>
        <dbReference type="ARBA" id="ARBA00022448"/>
    </source>
</evidence>
<evidence type="ECO:0000256" key="5">
    <source>
        <dbReference type="ARBA" id="ARBA00023004"/>
    </source>
</evidence>
<evidence type="ECO:0000256" key="1">
    <source>
        <dbReference type="ARBA" id="ARBA00003532"/>
    </source>
</evidence>
<proteinExistence type="predicted"/>
<dbReference type="SUPFAM" id="SSF54862">
    <property type="entry name" value="4Fe-4S ferredoxins"/>
    <property type="match status" value="1"/>
</dbReference>
<dbReference type="Gene3D" id="3.30.70.20">
    <property type="match status" value="1"/>
</dbReference>
<gene>
    <name evidence="9" type="ORF">OLX77_00535</name>
</gene>
<evidence type="ECO:0000259" key="8">
    <source>
        <dbReference type="PROSITE" id="PS51379"/>
    </source>
</evidence>
<keyword evidence="2 7" id="KW-0813">Transport</keyword>
<dbReference type="PRINTS" id="PR00352">
    <property type="entry name" value="3FE4SFRDOXIN"/>
</dbReference>
<evidence type="ECO:0000313" key="10">
    <source>
        <dbReference type="Proteomes" id="UP001154240"/>
    </source>
</evidence>
<dbReference type="GO" id="GO:0051536">
    <property type="term" value="F:iron-sulfur cluster binding"/>
    <property type="evidence" value="ECO:0007669"/>
    <property type="project" value="UniProtKB-KW"/>
</dbReference>
<evidence type="ECO:0000256" key="3">
    <source>
        <dbReference type="ARBA" id="ARBA00022723"/>
    </source>
</evidence>
<dbReference type="GO" id="GO:0005506">
    <property type="term" value="F:iron ion binding"/>
    <property type="evidence" value="ECO:0007669"/>
    <property type="project" value="UniProtKB-UniRule"/>
</dbReference>
<evidence type="ECO:0000256" key="4">
    <source>
        <dbReference type="ARBA" id="ARBA00022982"/>
    </source>
</evidence>
<protein>
    <recommendedName>
        <fullName evidence="7">Ferredoxin</fullName>
    </recommendedName>
</protein>
<dbReference type="GO" id="GO:0009055">
    <property type="term" value="F:electron transfer activity"/>
    <property type="evidence" value="ECO:0007669"/>
    <property type="project" value="UniProtKB-UniRule"/>
</dbReference>
<keyword evidence="3 7" id="KW-0479">Metal-binding</keyword>
<keyword evidence="5 7" id="KW-0408">Iron</keyword>
<comment type="caution">
    <text evidence="9">The sequence shown here is derived from an EMBL/GenBank/DDBJ whole genome shotgun (WGS) entry which is preliminary data.</text>
</comment>
<dbReference type="AlphaFoldDB" id="A0A9X4MFP0"/>
<dbReference type="PROSITE" id="PS00198">
    <property type="entry name" value="4FE4S_FER_1"/>
    <property type="match status" value="1"/>
</dbReference>
<dbReference type="InterPro" id="IPR051269">
    <property type="entry name" value="Fe-S_cluster_ET"/>
</dbReference>
<reference evidence="9" key="1">
    <citation type="journal article" date="2022" name="bioRxiv">
        <title>Thiovibrio frasassiensisgen. nov., sp. nov., an autotrophic, elemental sulfur disproportionating bacterium isolated from sulfidic karst sediment, and proposal of Thiovibrionaceae fam. nov.</title>
        <authorList>
            <person name="Aronson H."/>
            <person name="Thomas C."/>
            <person name="Bhattacharyya M."/>
            <person name="Eckstein S."/>
            <person name="Jensen S."/>
            <person name="Barco R."/>
            <person name="Macalady J."/>
            <person name="Amend J."/>
        </authorList>
    </citation>
    <scope>NUCLEOTIDE SEQUENCE</scope>
    <source>
        <strain evidence="9">RS19-109</strain>
    </source>
</reference>
<keyword evidence="10" id="KW-1185">Reference proteome</keyword>
<evidence type="ECO:0000256" key="7">
    <source>
        <dbReference type="RuleBase" id="RU368020"/>
    </source>
</evidence>